<sequence>MNWNKISELLEVFPPFTTPFDTPAKLNNAVVEFERAMTEAHSRATRTREVVHCPKRLPEELKALICVRRQLIPVVITFHAQTDAKPLSSTRQEKADDLYKLSMG</sequence>
<feature type="region of interest" description="Disordered" evidence="1">
    <location>
        <begin position="84"/>
        <end position="104"/>
    </location>
</feature>
<dbReference type="AlphaFoldDB" id="A0AA38HHV7"/>
<accession>A0AA38HHV7</accession>
<evidence type="ECO:0000313" key="3">
    <source>
        <dbReference type="Proteomes" id="UP001168821"/>
    </source>
</evidence>
<name>A0AA38HHV7_9CUCU</name>
<evidence type="ECO:0000256" key="1">
    <source>
        <dbReference type="SAM" id="MobiDB-lite"/>
    </source>
</evidence>
<dbReference type="EMBL" id="JALNTZ010002499">
    <property type="protein sequence ID" value="KAJ3617044.1"/>
    <property type="molecule type" value="Genomic_DNA"/>
</dbReference>
<reference evidence="2" key="1">
    <citation type="journal article" date="2023" name="G3 (Bethesda)">
        <title>Whole genome assemblies of Zophobas morio and Tenebrio molitor.</title>
        <authorList>
            <person name="Kaur S."/>
            <person name="Stinson S.A."/>
            <person name="diCenzo G.C."/>
        </authorList>
    </citation>
    <scope>NUCLEOTIDE SEQUENCE</scope>
    <source>
        <strain evidence="2">QUZm001</strain>
    </source>
</reference>
<proteinExistence type="predicted"/>
<protein>
    <submittedName>
        <fullName evidence="2">Uncharacterized protein</fullName>
    </submittedName>
</protein>
<dbReference type="Proteomes" id="UP001168821">
    <property type="component" value="Unassembled WGS sequence"/>
</dbReference>
<keyword evidence="3" id="KW-1185">Reference proteome</keyword>
<feature type="compositionally biased region" description="Basic and acidic residues" evidence="1">
    <location>
        <begin position="91"/>
        <end position="104"/>
    </location>
</feature>
<comment type="caution">
    <text evidence="2">The sequence shown here is derived from an EMBL/GenBank/DDBJ whole genome shotgun (WGS) entry which is preliminary data.</text>
</comment>
<organism evidence="2 3">
    <name type="scientific">Zophobas morio</name>
    <dbReference type="NCBI Taxonomy" id="2755281"/>
    <lineage>
        <taxon>Eukaryota</taxon>
        <taxon>Metazoa</taxon>
        <taxon>Ecdysozoa</taxon>
        <taxon>Arthropoda</taxon>
        <taxon>Hexapoda</taxon>
        <taxon>Insecta</taxon>
        <taxon>Pterygota</taxon>
        <taxon>Neoptera</taxon>
        <taxon>Endopterygota</taxon>
        <taxon>Coleoptera</taxon>
        <taxon>Polyphaga</taxon>
        <taxon>Cucujiformia</taxon>
        <taxon>Tenebrionidae</taxon>
        <taxon>Zophobas</taxon>
    </lineage>
</organism>
<gene>
    <name evidence="2" type="ORF">Zmor_008886</name>
</gene>
<evidence type="ECO:0000313" key="2">
    <source>
        <dbReference type="EMBL" id="KAJ3617044.1"/>
    </source>
</evidence>